<organism evidence="3 4">
    <name type="scientific">Novosphingobium lindaniclasticum LE124</name>
    <dbReference type="NCBI Taxonomy" id="1096930"/>
    <lineage>
        <taxon>Bacteria</taxon>
        <taxon>Pseudomonadati</taxon>
        <taxon>Pseudomonadota</taxon>
        <taxon>Alphaproteobacteria</taxon>
        <taxon>Sphingomonadales</taxon>
        <taxon>Sphingomonadaceae</taxon>
        <taxon>Novosphingobium</taxon>
    </lineage>
</organism>
<feature type="domain" description="DUF418" evidence="2">
    <location>
        <begin position="262"/>
        <end position="422"/>
    </location>
</feature>
<dbReference type="PATRIC" id="fig|1096930.3.peg.170"/>
<dbReference type="OrthoDB" id="9807744at2"/>
<keyword evidence="1" id="KW-0812">Transmembrane</keyword>
<keyword evidence="4" id="KW-1185">Reference proteome</keyword>
<reference evidence="3 4" key="1">
    <citation type="journal article" date="2013" name="Genome Announc.">
        <title>Genome Sequence of Novosphingobium lindaniclasticum LE124T, Isolated from a Hexachlorocyclohexane Dumpsite.</title>
        <authorList>
            <person name="Saxena A."/>
            <person name="Nayyar N."/>
            <person name="Sangwan N."/>
            <person name="Kumari R."/>
            <person name="Khurana J.P."/>
            <person name="Lal R."/>
        </authorList>
    </citation>
    <scope>NUCLEOTIDE SEQUENCE [LARGE SCALE GENOMIC DNA]</scope>
    <source>
        <strain evidence="3 4">LE124</strain>
    </source>
</reference>
<feature type="transmembrane region" description="Helical" evidence="1">
    <location>
        <begin position="251"/>
        <end position="269"/>
    </location>
</feature>
<feature type="transmembrane region" description="Helical" evidence="1">
    <location>
        <begin position="160"/>
        <end position="181"/>
    </location>
</feature>
<name>T0JCJ3_9SPHN</name>
<feature type="transmembrane region" description="Helical" evidence="1">
    <location>
        <begin position="34"/>
        <end position="53"/>
    </location>
</feature>
<dbReference type="InterPro" id="IPR007349">
    <property type="entry name" value="DUF418"/>
</dbReference>
<gene>
    <name evidence="3" type="ORF">L284_00850</name>
</gene>
<feature type="transmembrane region" description="Helical" evidence="1">
    <location>
        <begin position="351"/>
        <end position="372"/>
    </location>
</feature>
<dbReference type="AlphaFoldDB" id="T0JCJ3"/>
<dbReference type="InterPro" id="IPR052529">
    <property type="entry name" value="Bact_Transport_Assoc"/>
</dbReference>
<dbReference type="PANTHER" id="PTHR30590:SF2">
    <property type="entry name" value="INNER MEMBRANE PROTEIN"/>
    <property type="match status" value="1"/>
</dbReference>
<evidence type="ECO:0000259" key="2">
    <source>
        <dbReference type="Pfam" id="PF04235"/>
    </source>
</evidence>
<dbReference type="Proteomes" id="UP000015527">
    <property type="component" value="Unassembled WGS sequence"/>
</dbReference>
<keyword evidence="1" id="KW-0472">Membrane</keyword>
<feature type="transmembrane region" description="Helical" evidence="1">
    <location>
        <begin position="319"/>
        <end position="339"/>
    </location>
</feature>
<dbReference type="Pfam" id="PF04235">
    <property type="entry name" value="DUF418"/>
    <property type="match status" value="1"/>
</dbReference>
<comment type="caution">
    <text evidence="3">The sequence shown here is derived from an EMBL/GenBank/DDBJ whole genome shotgun (WGS) entry which is preliminary data.</text>
</comment>
<dbReference type="EMBL" id="ATHL01000008">
    <property type="protein sequence ID" value="EQB19614.1"/>
    <property type="molecule type" value="Genomic_DNA"/>
</dbReference>
<sequence length="433" mass="47701">MSEAITGEHVRTVGRASRWEQPLKSDGRLASLDLVRGVAILGILAINIAGFAGPSLGALTPNFPHAVTLTDQAAWSLGFLFFEGKMRALFAMLFGAGIALQCERSDAAGRDGDVLQVRRLAWLMVFGTLHYLLLWWGDILFVYGCCGIAVLFLRRLPCRVLLGIAAGIMVTASIVNLWSMLPLVFAEEAVRSGTASAAQHHDVMARLDLYHANVQAQTQLYHSGFLDIALAKLRGDPLWLFTMTGHAWSEVLPLMLLGVVLLRTGFFAGSGPQRWMRRLRIGATMSGLALTAIALGWAWQRHFPPIAMAMLLGEGLWPAHLLTALGYAALLVGFTPRLVPTRGGQRIVAAGRVAFSNYIASSLIMCALFYGWGLDLFGRVGPAGQWAFVLLGWMMMLAWSKAWLSRYRRGPLELLWRSLVERKWLENRRITAT</sequence>
<feature type="transmembrane region" description="Helical" evidence="1">
    <location>
        <begin position="384"/>
        <end position="404"/>
    </location>
</feature>
<evidence type="ECO:0000313" key="4">
    <source>
        <dbReference type="Proteomes" id="UP000015527"/>
    </source>
</evidence>
<accession>T0JCJ3</accession>
<dbReference type="eggNOG" id="COG2311">
    <property type="taxonomic scope" value="Bacteria"/>
</dbReference>
<dbReference type="PANTHER" id="PTHR30590">
    <property type="entry name" value="INNER MEMBRANE PROTEIN"/>
    <property type="match status" value="1"/>
</dbReference>
<feature type="transmembrane region" description="Helical" evidence="1">
    <location>
        <begin position="133"/>
        <end position="153"/>
    </location>
</feature>
<evidence type="ECO:0000313" key="3">
    <source>
        <dbReference type="EMBL" id="EQB19614.1"/>
    </source>
</evidence>
<protein>
    <recommendedName>
        <fullName evidence="2">DUF418 domain-containing protein</fullName>
    </recommendedName>
</protein>
<dbReference type="RefSeq" id="WP_021232165.1">
    <property type="nucleotide sequence ID" value="NZ_ATHL01000008.1"/>
</dbReference>
<keyword evidence="1" id="KW-1133">Transmembrane helix</keyword>
<feature type="transmembrane region" description="Helical" evidence="1">
    <location>
        <begin position="281"/>
        <end position="299"/>
    </location>
</feature>
<proteinExistence type="predicted"/>
<evidence type="ECO:0000256" key="1">
    <source>
        <dbReference type="SAM" id="Phobius"/>
    </source>
</evidence>